<keyword evidence="1" id="KW-0812">Transmembrane</keyword>
<sequence>MGKRTGLIISFCIGGIVGVVLVRAFFLDGLEEFGWRMFWEGLGNGRMMDPGMVLQSTTFLKCVGGLVIGGALGALITHMRWNKVPKQAGSHGD</sequence>
<gene>
    <name evidence="2" type="ORF">SBA1_880018</name>
</gene>
<proteinExistence type="predicted"/>
<evidence type="ECO:0000313" key="3">
    <source>
        <dbReference type="Proteomes" id="UP000238701"/>
    </source>
</evidence>
<organism evidence="2 3">
    <name type="scientific">Candidatus Sulfotelmatobacter kueseliae</name>
    <dbReference type="NCBI Taxonomy" id="2042962"/>
    <lineage>
        <taxon>Bacteria</taxon>
        <taxon>Pseudomonadati</taxon>
        <taxon>Acidobacteriota</taxon>
        <taxon>Terriglobia</taxon>
        <taxon>Terriglobales</taxon>
        <taxon>Candidatus Korobacteraceae</taxon>
        <taxon>Candidatus Sulfotelmatobacter</taxon>
    </lineage>
</organism>
<accession>A0A2U3LA34</accession>
<keyword evidence="1" id="KW-1133">Transmembrane helix</keyword>
<evidence type="ECO:0000256" key="1">
    <source>
        <dbReference type="SAM" id="Phobius"/>
    </source>
</evidence>
<keyword evidence="1" id="KW-0472">Membrane</keyword>
<dbReference type="EMBL" id="OMOD01000186">
    <property type="protein sequence ID" value="SPF48736.1"/>
    <property type="molecule type" value="Genomic_DNA"/>
</dbReference>
<reference evidence="3" key="1">
    <citation type="submission" date="2018-02" db="EMBL/GenBank/DDBJ databases">
        <authorList>
            <person name="Hausmann B."/>
        </authorList>
    </citation>
    <scope>NUCLEOTIDE SEQUENCE [LARGE SCALE GENOMIC DNA]</scope>
    <source>
        <strain evidence="3">Peat soil MAG SbA1</strain>
    </source>
</reference>
<dbReference type="Proteomes" id="UP000238701">
    <property type="component" value="Unassembled WGS sequence"/>
</dbReference>
<name>A0A2U3LA34_9BACT</name>
<protein>
    <submittedName>
        <fullName evidence="2">Uncharacterized protein</fullName>
    </submittedName>
</protein>
<feature type="transmembrane region" description="Helical" evidence="1">
    <location>
        <begin position="7"/>
        <end position="26"/>
    </location>
</feature>
<evidence type="ECO:0000313" key="2">
    <source>
        <dbReference type="EMBL" id="SPF48736.1"/>
    </source>
</evidence>
<dbReference type="AlphaFoldDB" id="A0A2U3LA34"/>
<feature type="transmembrane region" description="Helical" evidence="1">
    <location>
        <begin position="58"/>
        <end position="77"/>
    </location>
</feature>